<evidence type="ECO:0000313" key="2">
    <source>
        <dbReference type="EMBL" id="ORY99488.1"/>
    </source>
</evidence>
<dbReference type="EMBL" id="MCGE01000062">
    <property type="protein sequence ID" value="ORY99488.1"/>
    <property type="molecule type" value="Genomic_DNA"/>
</dbReference>
<feature type="compositionally biased region" description="Basic and acidic residues" evidence="1">
    <location>
        <begin position="87"/>
        <end position="102"/>
    </location>
</feature>
<feature type="compositionally biased region" description="Acidic residues" evidence="1">
    <location>
        <begin position="135"/>
        <end position="144"/>
    </location>
</feature>
<feature type="compositionally biased region" description="Basic residues" evidence="1">
    <location>
        <begin position="23"/>
        <end position="33"/>
    </location>
</feature>
<feature type="region of interest" description="Disordered" evidence="1">
    <location>
        <begin position="1"/>
        <end position="189"/>
    </location>
</feature>
<feature type="compositionally biased region" description="Polar residues" evidence="1">
    <location>
        <begin position="65"/>
        <end position="74"/>
    </location>
</feature>
<proteinExistence type="predicted"/>
<reference evidence="2 3" key="1">
    <citation type="submission" date="2016-07" db="EMBL/GenBank/DDBJ databases">
        <title>Pervasive Adenine N6-methylation of Active Genes in Fungi.</title>
        <authorList>
            <consortium name="DOE Joint Genome Institute"/>
            <person name="Mondo S.J."/>
            <person name="Dannebaum R.O."/>
            <person name="Kuo R.C."/>
            <person name="Labutti K."/>
            <person name="Haridas S."/>
            <person name="Kuo A."/>
            <person name="Salamov A."/>
            <person name="Ahrendt S.R."/>
            <person name="Lipzen A."/>
            <person name="Sullivan W."/>
            <person name="Andreopoulos W.B."/>
            <person name="Clum A."/>
            <person name="Lindquist E."/>
            <person name="Daum C."/>
            <person name="Ramamoorthy G.K."/>
            <person name="Gryganskyi A."/>
            <person name="Culley D."/>
            <person name="Magnuson J.K."/>
            <person name="James T.Y."/>
            <person name="O'Malley M.A."/>
            <person name="Stajich J.E."/>
            <person name="Spatafora J.W."/>
            <person name="Visel A."/>
            <person name="Grigoriev I.V."/>
        </authorList>
    </citation>
    <scope>NUCLEOTIDE SEQUENCE [LARGE SCALE GENOMIC DNA]</scope>
    <source>
        <strain evidence="2 3">NRRL 1336</strain>
    </source>
</reference>
<name>A0A1X2HKB1_9FUNG</name>
<protein>
    <submittedName>
        <fullName evidence="2">Uncharacterized protein</fullName>
    </submittedName>
</protein>
<dbReference type="OrthoDB" id="418242at2759"/>
<evidence type="ECO:0000313" key="3">
    <source>
        <dbReference type="Proteomes" id="UP000193560"/>
    </source>
</evidence>
<feature type="compositionally biased region" description="Polar residues" evidence="1">
    <location>
        <begin position="1"/>
        <end position="22"/>
    </location>
</feature>
<sequence length="383" mass="43778">MTTPLSNLDESKPTSTLSNQHNNTKKRRLRKRKIYVDSSEEDDEDHVPLIQRKAVLKNAKRRTEQVSTPSTSPSPIERSVTKQQQSDNKENTTLDYVDDHSPHTHTHATSIRSRSPTKSPTPTRRSRRKQRYLESDNDSEEETNDQGAGLGGNKSPSIHQDLPKATPSEQEHNRMDTAEPIDNTTQDIQRDSDANYHREILHGSMNDDESVQQPTKTTLASKLDQYNRFLTHYLKVVHHQQQTVDSIQLGNITQIMEQTISHLVHLDPIERYAELLQHTVNEVPSKSSLPEREIVQILAIIVDALEVIAKLFDLLSSELLDKKIICENLTMTCLQLVKNQLDNIVYPLIDADGYGDVMDDCKLNFRNIENNDSNSHLFIHSNW</sequence>
<keyword evidence="3" id="KW-1185">Reference proteome</keyword>
<dbReference type="Proteomes" id="UP000193560">
    <property type="component" value="Unassembled WGS sequence"/>
</dbReference>
<gene>
    <name evidence="2" type="ORF">BCR42DRAFT_214989</name>
</gene>
<accession>A0A1X2HKB1</accession>
<comment type="caution">
    <text evidence="2">The sequence shown here is derived from an EMBL/GenBank/DDBJ whole genome shotgun (WGS) entry which is preliminary data.</text>
</comment>
<feature type="compositionally biased region" description="Low complexity" evidence="1">
    <location>
        <begin position="112"/>
        <end position="123"/>
    </location>
</feature>
<dbReference type="AlphaFoldDB" id="A0A1X2HKB1"/>
<evidence type="ECO:0000256" key="1">
    <source>
        <dbReference type="SAM" id="MobiDB-lite"/>
    </source>
</evidence>
<organism evidence="2 3">
    <name type="scientific">Absidia repens</name>
    <dbReference type="NCBI Taxonomy" id="90262"/>
    <lineage>
        <taxon>Eukaryota</taxon>
        <taxon>Fungi</taxon>
        <taxon>Fungi incertae sedis</taxon>
        <taxon>Mucoromycota</taxon>
        <taxon>Mucoromycotina</taxon>
        <taxon>Mucoromycetes</taxon>
        <taxon>Mucorales</taxon>
        <taxon>Cunninghamellaceae</taxon>
        <taxon>Absidia</taxon>
    </lineage>
</organism>